<feature type="domain" description="HNH nuclease" evidence="2">
    <location>
        <begin position="332"/>
        <end position="384"/>
    </location>
</feature>
<sequence length="424" mass="46286">MWVGENQWVLVDVLAELQTLAGKCADAPTWPLSDTALVDSLDAIHQITATVAAVQVHLVREIDGRGLPVAQHASGTVQWLREHLRISIHAAKRLVDLAHTLDQRPALDTALACAAVNVEQATVVAAALAQLPADLDPQLIGEAEAVLIGQASRYEPTILRKAGQRILTHVAPEIADAADAAALQRLEARAQQTRALHLTRQGDGRVRLTGWLDETAAATVNAALDPLCAPRHDHEPRTPAQRRADALVEVCDLATRTDSLPDNGGQRPHVVVTIPYDLLHQQLGVGTLDTGGRLSAEQVRRLACDAHILPAVLGGDGQILDLGRTRRLITGPLRRALELRDGGCAFPGCDRPPRWCHAHHIRPWVDGGPTTLANSVLLCGYHHRVVHRGHWTVQLDADARPEFIPPSYVDQRQRPRRNLYHHRT</sequence>
<proteinExistence type="inferred from homology"/>
<dbReference type="EMBL" id="JAVHUY010000068">
    <property type="protein sequence ID" value="MDQ7911027.1"/>
    <property type="molecule type" value="Genomic_DNA"/>
</dbReference>
<evidence type="ECO:0000256" key="1">
    <source>
        <dbReference type="ARBA" id="ARBA00023450"/>
    </source>
</evidence>
<evidence type="ECO:0000259" key="2">
    <source>
        <dbReference type="SMART" id="SM00507"/>
    </source>
</evidence>
<dbReference type="InterPro" id="IPR003615">
    <property type="entry name" value="HNH_nuc"/>
</dbReference>
<name>A0ABU0ZWZ5_9ACTN</name>
<protein>
    <submittedName>
        <fullName evidence="3">DUF222 domain-containing protein</fullName>
    </submittedName>
</protein>
<dbReference type="CDD" id="cd00085">
    <property type="entry name" value="HNHc"/>
    <property type="match status" value="1"/>
</dbReference>
<dbReference type="Proteomes" id="UP001230908">
    <property type="component" value="Unassembled WGS sequence"/>
</dbReference>
<dbReference type="InterPro" id="IPR003870">
    <property type="entry name" value="DUF222"/>
</dbReference>
<dbReference type="SMART" id="SM00507">
    <property type="entry name" value="HNHc"/>
    <property type="match status" value="1"/>
</dbReference>
<dbReference type="RefSeq" id="WP_308718276.1">
    <property type="nucleotide sequence ID" value="NZ_JAVHUY010000068.1"/>
</dbReference>
<gene>
    <name evidence="3" type="ORF">RB614_41720</name>
</gene>
<evidence type="ECO:0000313" key="3">
    <source>
        <dbReference type="EMBL" id="MDQ7911027.1"/>
    </source>
</evidence>
<dbReference type="Pfam" id="PF02720">
    <property type="entry name" value="DUF222"/>
    <property type="match status" value="1"/>
</dbReference>
<dbReference type="InterPro" id="IPR002711">
    <property type="entry name" value="HNH"/>
</dbReference>
<organism evidence="3 4">
    <name type="scientific">Phytohabitans maris</name>
    <dbReference type="NCBI Taxonomy" id="3071409"/>
    <lineage>
        <taxon>Bacteria</taxon>
        <taxon>Bacillati</taxon>
        <taxon>Actinomycetota</taxon>
        <taxon>Actinomycetes</taxon>
        <taxon>Micromonosporales</taxon>
        <taxon>Micromonosporaceae</taxon>
    </lineage>
</organism>
<accession>A0ABU0ZWZ5</accession>
<keyword evidence="4" id="KW-1185">Reference proteome</keyword>
<comment type="similarity">
    <text evidence="1">Belongs to the Rv1128c/1148c/1588c/1702c/1945/3466 family.</text>
</comment>
<evidence type="ECO:0000313" key="4">
    <source>
        <dbReference type="Proteomes" id="UP001230908"/>
    </source>
</evidence>
<comment type="caution">
    <text evidence="3">The sequence shown here is derived from an EMBL/GenBank/DDBJ whole genome shotgun (WGS) entry which is preliminary data.</text>
</comment>
<dbReference type="Gene3D" id="1.10.30.50">
    <property type="match status" value="1"/>
</dbReference>
<dbReference type="Pfam" id="PF01844">
    <property type="entry name" value="HNH"/>
    <property type="match status" value="1"/>
</dbReference>
<reference evidence="3 4" key="1">
    <citation type="submission" date="2023-08" db="EMBL/GenBank/DDBJ databases">
        <title>Phytohabitans sansha sp. nov., isolated from marine sediment.</title>
        <authorList>
            <person name="Zhao Y."/>
            <person name="Yi K."/>
        </authorList>
    </citation>
    <scope>NUCLEOTIDE SEQUENCE [LARGE SCALE GENOMIC DNA]</scope>
    <source>
        <strain evidence="3 4">ZYX-F-186</strain>
    </source>
</reference>